<dbReference type="STRING" id="292563.Cyast_2517"/>
<dbReference type="InterPro" id="IPR048172">
    <property type="entry name" value="HhoA_HhoB_HtrA-like"/>
</dbReference>
<keyword evidence="3 5" id="KW-0378">Hydrolase</keyword>
<comment type="similarity">
    <text evidence="1">Belongs to the peptidase S1C family.</text>
</comment>
<sequence>MSKKSLFSKLTAGTSLLVIGLGIGVGINSLTNIAEISAFSPSFTSTEDGNGNNGSSSVARIPEMNRNGNVNFVAEVVQEVGPAVVRINASRTVSTRVPPIFNDPFFRRFFGDQIPNIPEEETREGTGSGFIISADGKILTNAHVVEGASEVSVNLMDGRVLQGRVLGSDALTDLAVIQVDADNLPVARLGNSDDLIIGEWAIAIGNPLGLDNTVTTGIISATGRSSAQIGVGDKRLDFIQTDAAINPGNSGGPLLNAQGEVVAINTAIIRNAQGLGFAIPINRAAEIAEQLIADGRVEHPYIGISMVSITPQNRQRIESQGFRLSSDDRGVLVVQVAPNSPAARAGLQPGDIITGIGQNNNVRDAEAVQQAVASSRVGNDLELRLKRNAEEVSLNVTLGVLPTR</sequence>
<proteinExistence type="inferred from homology"/>
<accession>K9YPY4</accession>
<protein>
    <submittedName>
        <fullName evidence="5">HtrA2 peptidase</fullName>
        <ecNumber evidence="5">3.4.21.108</ecNumber>
    </submittedName>
</protein>
<keyword evidence="2" id="KW-0645">Protease</keyword>
<evidence type="ECO:0000256" key="2">
    <source>
        <dbReference type="ARBA" id="ARBA00022670"/>
    </source>
</evidence>
<evidence type="ECO:0000256" key="3">
    <source>
        <dbReference type="ARBA" id="ARBA00022801"/>
    </source>
</evidence>
<feature type="domain" description="PDZ" evidence="4">
    <location>
        <begin position="306"/>
        <end position="389"/>
    </location>
</feature>
<dbReference type="EMBL" id="CP003940">
    <property type="protein sequence ID" value="AFZ48460.1"/>
    <property type="molecule type" value="Genomic_DNA"/>
</dbReference>
<dbReference type="KEGG" id="csn:Cyast_2517"/>
<reference evidence="6" key="1">
    <citation type="journal article" date="2013" name="Proc. Natl. Acad. Sci. U.S.A.">
        <title>Improving the coverage of the cyanobacterial phylum using diversity-driven genome sequencing.</title>
        <authorList>
            <person name="Shih P.M."/>
            <person name="Wu D."/>
            <person name="Latifi A."/>
            <person name="Axen S.D."/>
            <person name="Fewer D.P."/>
            <person name="Talla E."/>
            <person name="Calteau A."/>
            <person name="Cai F."/>
            <person name="Tandeau de Marsac N."/>
            <person name="Rippka R."/>
            <person name="Herdman M."/>
            <person name="Sivonen K."/>
            <person name="Coursin T."/>
            <person name="Laurent T."/>
            <person name="Goodwin L."/>
            <person name="Nolan M."/>
            <person name="Davenport K.W."/>
            <person name="Han C.S."/>
            <person name="Rubin E.M."/>
            <person name="Eisen J.A."/>
            <person name="Woyke T."/>
            <person name="Gugger M."/>
            <person name="Kerfeld C.A."/>
        </authorList>
    </citation>
    <scope>NUCLEOTIDE SEQUENCE [LARGE SCALE GENOMIC DNA]</scope>
    <source>
        <strain evidence="6">ATCC 29140 / PCC 7202</strain>
    </source>
</reference>
<gene>
    <name evidence="5" type="ordered locus">Cyast_2517</name>
</gene>
<dbReference type="eggNOG" id="COG0265">
    <property type="taxonomic scope" value="Bacteria"/>
</dbReference>
<name>K9YPY4_CYASC</name>
<dbReference type="InterPro" id="IPR001940">
    <property type="entry name" value="Peptidase_S1C"/>
</dbReference>
<dbReference type="HOGENOM" id="CLU_020120_1_2_3"/>
<dbReference type="PANTHER" id="PTHR22939:SF129">
    <property type="entry name" value="SERINE PROTEASE HTRA2, MITOCHONDRIAL"/>
    <property type="match status" value="1"/>
</dbReference>
<dbReference type="SUPFAM" id="SSF50156">
    <property type="entry name" value="PDZ domain-like"/>
    <property type="match status" value="1"/>
</dbReference>
<dbReference type="BioCyc" id="CSTA292563:G1353-2519-MONOMER"/>
<dbReference type="AlphaFoldDB" id="K9YPY4"/>
<dbReference type="Proteomes" id="UP000010483">
    <property type="component" value="Chromosome"/>
</dbReference>
<dbReference type="GO" id="GO:0006508">
    <property type="term" value="P:proteolysis"/>
    <property type="evidence" value="ECO:0007669"/>
    <property type="project" value="UniProtKB-KW"/>
</dbReference>
<evidence type="ECO:0000313" key="6">
    <source>
        <dbReference type="Proteomes" id="UP000010483"/>
    </source>
</evidence>
<dbReference type="EC" id="3.4.21.108" evidence="5"/>
<evidence type="ECO:0000313" key="5">
    <source>
        <dbReference type="EMBL" id="AFZ48460.1"/>
    </source>
</evidence>
<organism evidence="5 6">
    <name type="scientific">Cyanobacterium stanieri (strain ATCC 29140 / PCC 7202)</name>
    <dbReference type="NCBI Taxonomy" id="292563"/>
    <lineage>
        <taxon>Bacteria</taxon>
        <taxon>Bacillati</taxon>
        <taxon>Cyanobacteriota</taxon>
        <taxon>Cyanophyceae</taxon>
        <taxon>Oscillatoriophycideae</taxon>
        <taxon>Chroococcales</taxon>
        <taxon>Geminocystaceae</taxon>
        <taxon>Cyanobacterium</taxon>
    </lineage>
</organism>
<dbReference type="InterPro" id="IPR036034">
    <property type="entry name" value="PDZ_sf"/>
</dbReference>
<dbReference type="PANTHER" id="PTHR22939">
    <property type="entry name" value="SERINE PROTEASE FAMILY S1C HTRA-RELATED"/>
    <property type="match status" value="1"/>
</dbReference>
<dbReference type="Pfam" id="PF13180">
    <property type="entry name" value="PDZ_2"/>
    <property type="match status" value="1"/>
</dbReference>
<dbReference type="SMART" id="SM00228">
    <property type="entry name" value="PDZ"/>
    <property type="match status" value="1"/>
</dbReference>
<dbReference type="GO" id="GO:0004252">
    <property type="term" value="F:serine-type endopeptidase activity"/>
    <property type="evidence" value="ECO:0007669"/>
    <property type="project" value="InterPro"/>
</dbReference>
<dbReference type="Pfam" id="PF13365">
    <property type="entry name" value="Trypsin_2"/>
    <property type="match status" value="1"/>
</dbReference>
<dbReference type="NCBIfam" id="NF041521">
    <property type="entry name" value="HhoA_HhoB_HtrA"/>
    <property type="match status" value="1"/>
</dbReference>
<dbReference type="PROSITE" id="PS50106">
    <property type="entry name" value="PDZ"/>
    <property type="match status" value="1"/>
</dbReference>
<dbReference type="PRINTS" id="PR00834">
    <property type="entry name" value="PROTEASES2C"/>
</dbReference>
<dbReference type="InterPro" id="IPR001478">
    <property type="entry name" value="PDZ"/>
</dbReference>
<dbReference type="Gene3D" id="2.30.42.10">
    <property type="match status" value="1"/>
</dbReference>
<dbReference type="Gene3D" id="2.40.10.10">
    <property type="entry name" value="Trypsin-like serine proteases"/>
    <property type="match status" value="2"/>
</dbReference>
<dbReference type="InterPro" id="IPR043504">
    <property type="entry name" value="Peptidase_S1_PA_chymotrypsin"/>
</dbReference>
<dbReference type="SUPFAM" id="SSF50494">
    <property type="entry name" value="Trypsin-like serine proteases"/>
    <property type="match status" value="1"/>
</dbReference>
<keyword evidence="6" id="KW-1185">Reference proteome</keyword>
<evidence type="ECO:0000256" key="1">
    <source>
        <dbReference type="ARBA" id="ARBA00010541"/>
    </source>
</evidence>
<evidence type="ECO:0000259" key="4">
    <source>
        <dbReference type="PROSITE" id="PS50106"/>
    </source>
</evidence>
<dbReference type="InterPro" id="IPR009003">
    <property type="entry name" value="Peptidase_S1_PA"/>
</dbReference>